<dbReference type="NCBIfam" id="TIGR02532">
    <property type="entry name" value="IV_pilin_GFxxxE"/>
    <property type="match status" value="1"/>
</dbReference>
<dbReference type="PRINTS" id="PR00813">
    <property type="entry name" value="BCTERIALGSPG"/>
</dbReference>
<keyword evidence="3 6" id="KW-0812">Transmembrane</keyword>
<dbReference type="SUPFAM" id="SSF54523">
    <property type="entry name" value="Pili subunits"/>
    <property type="match status" value="1"/>
</dbReference>
<proteinExistence type="predicted"/>
<keyword evidence="4 6" id="KW-1133">Transmembrane helix</keyword>
<dbReference type="InterPro" id="IPR012902">
    <property type="entry name" value="N_methyl_site"/>
</dbReference>
<dbReference type="GO" id="GO:0015628">
    <property type="term" value="P:protein secretion by the type II secretion system"/>
    <property type="evidence" value="ECO:0007669"/>
    <property type="project" value="InterPro"/>
</dbReference>
<evidence type="ECO:0000256" key="5">
    <source>
        <dbReference type="ARBA" id="ARBA00023136"/>
    </source>
</evidence>
<evidence type="ECO:0000256" key="1">
    <source>
        <dbReference type="ARBA" id="ARBA00004167"/>
    </source>
</evidence>
<evidence type="ECO:0000313" key="7">
    <source>
        <dbReference type="EMBL" id="PJE59619.1"/>
    </source>
</evidence>
<dbReference type="PANTHER" id="PTHR30093:SF44">
    <property type="entry name" value="TYPE II SECRETION SYSTEM CORE PROTEIN G"/>
    <property type="match status" value="1"/>
</dbReference>
<evidence type="ECO:0000313" key="8">
    <source>
        <dbReference type="Proteomes" id="UP000231086"/>
    </source>
</evidence>
<feature type="transmembrane region" description="Helical" evidence="6">
    <location>
        <begin position="6"/>
        <end position="28"/>
    </location>
</feature>
<evidence type="ECO:0000256" key="4">
    <source>
        <dbReference type="ARBA" id="ARBA00022989"/>
    </source>
</evidence>
<dbReference type="EMBL" id="PFEA01000051">
    <property type="protein sequence ID" value="PJE59619.1"/>
    <property type="molecule type" value="Genomic_DNA"/>
</dbReference>
<gene>
    <name evidence="7" type="ORF">COU85_02640</name>
</gene>
<dbReference type="PANTHER" id="PTHR30093">
    <property type="entry name" value="GENERAL SECRETION PATHWAY PROTEIN G"/>
    <property type="match status" value="1"/>
</dbReference>
<evidence type="ECO:0000256" key="3">
    <source>
        <dbReference type="ARBA" id="ARBA00022692"/>
    </source>
</evidence>
<comment type="caution">
    <text evidence="7">The sequence shown here is derived from an EMBL/GenBank/DDBJ whole genome shotgun (WGS) entry which is preliminary data.</text>
</comment>
<evidence type="ECO:0008006" key="9">
    <source>
        <dbReference type="Google" id="ProtNLM"/>
    </source>
</evidence>
<comment type="subcellular location">
    <subcellularLocation>
        <location evidence="1">Membrane</location>
        <topology evidence="1">Single-pass membrane protein</topology>
    </subcellularLocation>
</comment>
<keyword evidence="5 6" id="KW-0472">Membrane</keyword>
<sequence length="140" mass="15039">MKKNRGFTLIELLVVIAIIGLLASIVLVSLNSARTRARDAKAQSDLRQIATAMELYYDSNSAYYDTGASAVGAAIGSGKSISTFLPVVPYHNGDSTSGLYYWFNPTDTQHFCVYVQSDFSTSNYYYVSETGSGTGTAAGC</sequence>
<dbReference type="AlphaFoldDB" id="A0A2M8KI77"/>
<evidence type="ECO:0000256" key="6">
    <source>
        <dbReference type="SAM" id="Phobius"/>
    </source>
</evidence>
<name>A0A2M8KI77_9BACT</name>
<accession>A0A2M8KI77</accession>
<dbReference type="PROSITE" id="PS00409">
    <property type="entry name" value="PROKAR_NTER_METHYL"/>
    <property type="match status" value="1"/>
</dbReference>
<organism evidence="7 8">
    <name type="scientific">Candidatus Portnoybacteria bacterium CG10_big_fil_rev_8_21_14_0_10_44_7</name>
    <dbReference type="NCBI Taxonomy" id="1974816"/>
    <lineage>
        <taxon>Bacteria</taxon>
        <taxon>Candidatus Portnoyibacteriota</taxon>
    </lineage>
</organism>
<dbReference type="Proteomes" id="UP000231086">
    <property type="component" value="Unassembled WGS sequence"/>
</dbReference>
<dbReference type="GO" id="GO:0016020">
    <property type="term" value="C:membrane"/>
    <property type="evidence" value="ECO:0007669"/>
    <property type="project" value="UniProtKB-SubCell"/>
</dbReference>
<dbReference type="GO" id="GO:0015627">
    <property type="term" value="C:type II protein secretion system complex"/>
    <property type="evidence" value="ECO:0007669"/>
    <property type="project" value="InterPro"/>
</dbReference>
<reference evidence="8" key="1">
    <citation type="submission" date="2017-09" db="EMBL/GenBank/DDBJ databases">
        <title>Depth-based differentiation of microbial function through sediment-hosted aquifers and enrichment of novel symbionts in the deep terrestrial subsurface.</title>
        <authorList>
            <person name="Probst A.J."/>
            <person name="Ladd B."/>
            <person name="Jarett J.K."/>
            <person name="Geller-Mcgrath D.E."/>
            <person name="Sieber C.M.K."/>
            <person name="Emerson J.B."/>
            <person name="Anantharaman K."/>
            <person name="Thomas B.C."/>
            <person name="Malmstrom R."/>
            <person name="Stieglmeier M."/>
            <person name="Klingl A."/>
            <person name="Woyke T."/>
            <person name="Ryan C.M."/>
            <person name="Banfield J.F."/>
        </authorList>
    </citation>
    <scope>NUCLEOTIDE SEQUENCE [LARGE SCALE GENOMIC DNA]</scope>
</reference>
<keyword evidence="2" id="KW-0488">Methylation</keyword>
<dbReference type="InterPro" id="IPR000983">
    <property type="entry name" value="Bac_GSPG_pilin"/>
</dbReference>
<protein>
    <recommendedName>
        <fullName evidence="9">Type II secretion system protein GspG C-terminal domain-containing protein</fullName>
    </recommendedName>
</protein>
<dbReference type="Gene3D" id="3.30.700.10">
    <property type="entry name" value="Glycoprotein, Type 4 Pilin"/>
    <property type="match status" value="1"/>
</dbReference>
<evidence type="ECO:0000256" key="2">
    <source>
        <dbReference type="ARBA" id="ARBA00022481"/>
    </source>
</evidence>
<dbReference type="InterPro" id="IPR045584">
    <property type="entry name" value="Pilin-like"/>
</dbReference>
<dbReference type="Pfam" id="PF07963">
    <property type="entry name" value="N_methyl"/>
    <property type="match status" value="1"/>
</dbReference>